<dbReference type="RefSeq" id="WP_231439228.1">
    <property type="nucleotide sequence ID" value="NZ_JAJOMB010000002.1"/>
</dbReference>
<comment type="caution">
    <text evidence="1">The sequence shown here is derived from an EMBL/GenBank/DDBJ whole genome shotgun (WGS) entry which is preliminary data.</text>
</comment>
<accession>A0A9X1SXK1</accession>
<dbReference type="Pfam" id="PF06013">
    <property type="entry name" value="WXG100"/>
    <property type="match status" value="1"/>
</dbReference>
<proteinExistence type="predicted"/>
<sequence length="103" mass="11119">MANGQRTYDPATTSTMLSTFDNAQSGCKQVQSQVDGASGHLAGSYRGDAATRYQNSIQEWQTGFNRVQNALNLLNESMGKYRQITTTTESNNQGYAGGWANAG</sequence>
<evidence type="ECO:0000313" key="1">
    <source>
        <dbReference type="EMBL" id="MCD5310303.1"/>
    </source>
</evidence>
<keyword evidence="2" id="KW-1185">Reference proteome</keyword>
<dbReference type="SUPFAM" id="SSF140453">
    <property type="entry name" value="EsxAB dimer-like"/>
    <property type="match status" value="1"/>
</dbReference>
<dbReference type="InterPro" id="IPR010310">
    <property type="entry name" value="T7SS_ESAT-6-like"/>
</dbReference>
<dbReference type="Gene3D" id="1.10.287.1060">
    <property type="entry name" value="ESAT-6-like"/>
    <property type="match status" value="1"/>
</dbReference>
<protein>
    <submittedName>
        <fullName evidence="1">WXG100 family type VII secretion target</fullName>
    </submittedName>
</protein>
<reference evidence="1" key="1">
    <citation type="submission" date="2021-11" db="EMBL/GenBank/DDBJ databases">
        <title>Streptomyces corallinus and Kineosporia corallina sp. nov., two new coral-derived marine actinobacteria.</title>
        <authorList>
            <person name="Buangrab K."/>
            <person name="Sutthacheep M."/>
            <person name="Yeemin T."/>
            <person name="Harunari E."/>
            <person name="Igarashi Y."/>
            <person name="Sripreechasak P."/>
            <person name="Kanchanasin P."/>
            <person name="Tanasupawat S."/>
            <person name="Phongsopitanun W."/>
        </authorList>
    </citation>
    <scope>NUCLEOTIDE SEQUENCE</scope>
    <source>
        <strain evidence="1">JCM 31032</strain>
    </source>
</reference>
<name>A0A9X1SXK1_9ACTN</name>
<evidence type="ECO:0000313" key="2">
    <source>
        <dbReference type="Proteomes" id="UP001138997"/>
    </source>
</evidence>
<dbReference type="InterPro" id="IPR036689">
    <property type="entry name" value="ESAT-6-like_sf"/>
</dbReference>
<gene>
    <name evidence="1" type="ORF">LR394_05295</name>
</gene>
<dbReference type="EMBL" id="JAJOMB010000002">
    <property type="protein sequence ID" value="MCD5310303.1"/>
    <property type="molecule type" value="Genomic_DNA"/>
</dbReference>
<organism evidence="1 2">
    <name type="scientific">Kineosporia babensis</name>
    <dbReference type="NCBI Taxonomy" id="499548"/>
    <lineage>
        <taxon>Bacteria</taxon>
        <taxon>Bacillati</taxon>
        <taxon>Actinomycetota</taxon>
        <taxon>Actinomycetes</taxon>
        <taxon>Kineosporiales</taxon>
        <taxon>Kineosporiaceae</taxon>
        <taxon>Kineosporia</taxon>
    </lineage>
</organism>
<dbReference type="AlphaFoldDB" id="A0A9X1SXK1"/>
<dbReference type="Proteomes" id="UP001138997">
    <property type="component" value="Unassembled WGS sequence"/>
</dbReference>